<gene>
    <name evidence="4" type="ORF">GGR03_002329</name>
</gene>
<dbReference type="Pfam" id="PF01425">
    <property type="entry name" value="Amidase"/>
    <property type="match status" value="1"/>
</dbReference>
<dbReference type="InterPro" id="IPR000120">
    <property type="entry name" value="Amidase"/>
</dbReference>
<dbReference type="PANTHER" id="PTHR11895">
    <property type="entry name" value="TRANSAMIDASE"/>
    <property type="match status" value="1"/>
</dbReference>
<keyword evidence="5" id="KW-1185">Reference proteome</keyword>
<dbReference type="PROSITE" id="PS00571">
    <property type="entry name" value="AMIDASES"/>
    <property type="match status" value="1"/>
</dbReference>
<dbReference type="AlphaFoldDB" id="A0A7W6HDP5"/>
<accession>A0A7W6HDP5</accession>
<proteinExistence type="predicted"/>
<keyword evidence="4" id="KW-0436">Ligase</keyword>
<dbReference type="GO" id="GO:0016874">
    <property type="term" value="F:ligase activity"/>
    <property type="evidence" value="ECO:0007669"/>
    <property type="project" value="UniProtKB-KW"/>
</dbReference>
<dbReference type="SUPFAM" id="SSF75304">
    <property type="entry name" value="Amidase signature (AS) enzymes"/>
    <property type="match status" value="1"/>
</dbReference>
<dbReference type="RefSeq" id="WP_425486712.1">
    <property type="nucleotide sequence ID" value="NZ_JAAAMM010000003.1"/>
</dbReference>
<protein>
    <recommendedName>
        <fullName evidence="2">Indoleacetamide hydrolase</fullName>
    </recommendedName>
</protein>
<comment type="function">
    <text evidence="1">Hydrolyzes indole-3-acetamide (IAM) into indole-3-acetic acid (IAA).</text>
</comment>
<comment type="caution">
    <text evidence="4">The sequence shown here is derived from an EMBL/GenBank/DDBJ whole genome shotgun (WGS) entry which is preliminary data.</text>
</comment>
<organism evidence="4 5">
    <name type="scientific">Aurantimonas endophytica</name>
    <dbReference type="NCBI Taxonomy" id="1522175"/>
    <lineage>
        <taxon>Bacteria</taxon>
        <taxon>Pseudomonadati</taxon>
        <taxon>Pseudomonadota</taxon>
        <taxon>Alphaproteobacteria</taxon>
        <taxon>Hyphomicrobiales</taxon>
        <taxon>Aurantimonadaceae</taxon>
        <taxon>Aurantimonas</taxon>
    </lineage>
</organism>
<evidence type="ECO:0000313" key="5">
    <source>
        <dbReference type="Proteomes" id="UP000588647"/>
    </source>
</evidence>
<name>A0A7W6HDP5_9HYPH</name>
<dbReference type="InterPro" id="IPR023631">
    <property type="entry name" value="Amidase_dom"/>
</dbReference>
<dbReference type="InterPro" id="IPR020556">
    <property type="entry name" value="Amidase_CS"/>
</dbReference>
<dbReference type="Proteomes" id="UP000588647">
    <property type="component" value="Unassembled WGS sequence"/>
</dbReference>
<feature type="domain" description="Amidase" evidence="3">
    <location>
        <begin position="32"/>
        <end position="455"/>
    </location>
</feature>
<dbReference type="GO" id="GO:0016740">
    <property type="term" value="F:transferase activity"/>
    <property type="evidence" value="ECO:0007669"/>
    <property type="project" value="UniProtKB-KW"/>
</dbReference>
<evidence type="ECO:0000256" key="2">
    <source>
        <dbReference type="ARBA" id="ARBA00021874"/>
    </source>
</evidence>
<evidence type="ECO:0000256" key="1">
    <source>
        <dbReference type="ARBA" id="ARBA00003871"/>
    </source>
</evidence>
<dbReference type="EMBL" id="JACIEM010000003">
    <property type="protein sequence ID" value="MBB4003248.1"/>
    <property type="molecule type" value="Genomic_DNA"/>
</dbReference>
<evidence type="ECO:0000259" key="3">
    <source>
        <dbReference type="Pfam" id="PF01425"/>
    </source>
</evidence>
<sequence>MTAMTPTVADPALLDLAGMIEALAARKVSSVELTQACLARIAAWQPVINAFIAIEPDEALAAAREADTRLSGGAARGLLDGVPFAHKDMFYAKGKISTCGSKIRRDWVADEDSTALLRLTETGAIRLGTLNMAEFAYGPTGHNVHFGDARNPWRPAHVTGGSSSGSGAAVAARLTPAALGSDTGGSVRMPANFCGVTGLKTTVGRVSRFGAMPLSQSLDTVGPLATSALDCGLILGLIAGADPRDPTASDVAVPDYAAAFDQDVRGMRLGVPSRFYTENLDPETEAVYQAALDLFRQEGVEIVAIDLPDQAVLSAASQVLLAAEGAAFHRQWLRERPQDYGDQVRARLENGFAIPAVTYLESLRYRGIALAEHLAAVAGVDAFLAPVSAKASPTLEESDVGGAPGAEAVIQQITRFMRPINYLGLPALSVPSGFTRAGLPVGLQIVGRPFAEDVILRLGAGFQRASDFHRQIPSLPGAPDE</sequence>
<keyword evidence="4" id="KW-0808">Transferase</keyword>
<dbReference type="InterPro" id="IPR036928">
    <property type="entry name" value="AS_sf"/>
</dbReference>
<dbReference type="PANTHER" id="PTHR11895:SF176">
    <property type="entry name" value="AMIDASE AMID-RELATED"/>
    <property type="match status" value="1"/>
</dbReference>
<reference evidence="4 5" key="1">
    <citation type="submission" date="2020-08" db="EMBL/GenBank/DDBJ databases">
        <title>Genomic Encyclopedia of Type Strains, Phase IV (KMG-IV): sequencing the most valuable type-strain genomes for metagenomic binning, comparative biology and taxonomic classification.</title>
        <authorList>
            <person name="Goeker M."/>
        </authorList>
    </citation>
    <scope>NUCLEOTIDE SEQUENCE [LARGE SCALE GENOMIC DNA]</scope>
    <source>
        <strain evidence="4 5">DSM 103570</strain>
    </source>
</reference>
<evidence type="ECO:0000313" key="4">
    <source>
        <dbReference type="EMBL" id="MBB4003248.1"/>
    </source>
</evidence>
<dbReference type="Gene3D" id="3.90.1300.10">
    <property type="entry name" value="Amidase signature (AS) domain"/>
    <property type="match status" value="1"/>
</dbReference>